<dbReference type="AlphaFoldDB" id="A0A5E4NHT5"/>
<accession>A0A5E4NHT5</accession>
<gene>
    <name evidence="1" type="ORF">CINCED_3A007126</name>
</gene>
<evidence type="ECO:0000313" key="2">
    <source>
        <dbReference type="Proteomes" id="UP000325440"/>
    </source>
</evidence>
<sequence length="98" mass="11681">MKERKIFLTNKKTGWELFRSTLEKTKTLSLRLKTSSKIEMAIQKLCNDIFEAVKTSTPETSKVSNRDIDYSMEIKDIVQQKRKARRTWYRPRHQADKT</sequence>
<reference evidence="1 2" key="1">
    <citation type="submission" date="2019-08" db="EMBL/GenBank/DDBJ databases">
        <authorList>
            <person name="Alioto T."/>
            <person name="Alioto T."/>
            <person name="Gomez Garrido J."/>
        </authorList>
    </citation>
    <scope>NUCLEOTIDE SEQUENCE [LARGE SCALE GENOMIC DNA]</scope>
</reference>
<dbReference type="Proteomes" id="UP000325440">
    <property type="component" value="Unassembled WGS sequence"/>
</dbReference>
<dbReference type="EMBL" id="CABPRJ010002368">
    <property type="protein sequence ID" value="VVC43281.1"/>
    <property type="molecule type" value="Genomic_DNA"/>
</dbReference>
<keyword evidence="2" id="KW-1185">Reference proteome</keyword>
<organism evidence="1 2">
    <name type="scientific">Cinara cedri</name>
    <dbReference type="NCBI Taxonomy" id="506608"/>
    <lineage>
        <taxon>Eukaryota</taxon>
        <taxon>Metazoa</taxon>
        <taxon>Ecdysozoa</taxon>
        <taxon>Arthropoda</taxon>
        <taxon>Hexapoda</taxon>
        <taxon>Insecta</taxon>
        <taxon>Pterygota</taxon>
        <taxon>Neoptera</taxon>
        <taxon>Paraneoptera</taxon>
        <taxon>Hemiptera</taxon>
        <taxon>Sternorrhyncha</taxon>
        <taxon>Aphidomorpha</taxon>
        <taxon>Aphidoidea</taxon>
        <taxon>Aphididae</taxon>
        <taxon>Lachninae</taxon>
        <taxon>Cinara</taxon>
    </lineage>
</organism>
<name>A0A5E4NHT5_9HEMI</name>
<dbReference type="OrthoDB" id="415068at2759"/>
<proteinExistence type="predicted"/>
<evidence type="ECO:0000313" key="1">
    <source>
        <dbReference type="EMBL" id="VVC43281.1"/>
    </source>
</evidence>
<protein>
    <submittedName>
        <fullName evidence="1">Uncharacterized protein</fullName>
    </submittedName>
</protein>